<dbReference type="PANTHER" id="PTHR23507:SF1">
    <property type="entry name" value="FI18259P1-RELATED"/>
    <property type="match status" value="1"/>
</dbReference>
<reference evidence="8" key="1">
    <citation type="submission" date="2025-08" db="UniProtKB">
        <authorList>
            <consortium name="RefSeq"/>
        </authorList>
    </citation>
    <scope>IDENTIFICATION</scope>
    <source>
        <tissue evidence="8">Gonad</tissue>
    </source>
</reference>
<feature type="transmembrane region" description="Helical" evidence="6">
    <location>
        <begin position="370"/>
        <end position="393"/>
    </location>
</feature>
<dbReference type="GO" id="GO:0016020">
    <property type="term" value="C:membrane"/>
    <property type="evidence" value="ECO:0007669"/>
    <property type="project" value="UniProtKB-SubCell"/>
</dbReference>
<evidence type="ECO:0000256" key="5">
    <source>
        <dbReference type="ARBA" id="ARBA00038227"/>
    </source>
</evidence>
<feature type="transmembrane region" description="Helical" evidence="6">
    <location>
        <begin position="279"/>
        <end position="305"/>
    </location>
</feature>
<evidence type="ECO:0000313" key="7">
    <source>
        <dbReference type="Proteomes" id="UP000515135"/>
    </source>
</evidence>
<dbReference type="AlphaFoldDB" id="A0A6P4ZJT1"/>
<dbReference type="GO" id="GO:0022857">
    <property type="term" value="F:transmembrane transporter activity"/>
    <property type="evidence" value="ECO:0007669"/>
    <property type="project" value="InterPro"/>
</dbReference>
<feature type="transmembrane region" description="Helical" evidence="6">
    <location>
        <begin position="405"/>
        <end position="427"/>
    </location>
</feature>
<dbReference type="Pfam" id="PF07690">
    <property type="entry name" value="MFS_1"/>
    <property type="match status" value="1"/>
</dbReference>
<feature type="transmembrane region" description="Helical" evidence="6">
    <location>
        <begin position="93"/>
        <end position="113"/>
    </location>
</feature>
<evidence type="ECO:0000256" key="3">
    <source>
        <dbReference type="ARBA" id="ARBA00022989"/>
    </source>
</evidence>
<dbReference type="SUPFAM" id="SSF103473">
    <property type="entry name" value="MFS general substrate transporter"/>
    <property type="match status" value="1"/>
</dbReference>
<feature type="transmembrane region" description="Helical" evidence="6">
    <location>
        <begin position="188"/>
        <end position="212"/>
    </location>
</feature>
<comment type="similarity">
    <text evidence="5">Belongs to the major facilitator superfamily. SLC46A family.</text>
</comment>
<evidence type="ECO:0000256" key="2">
    <source>
        <dbReference type="ARBA" id="ARBA00022692"/>
    </source>
</evidence>
<feature type="transmembrane region" description="Helical" evidence="6">
    <location>
        <begin position="344"/>
        <end position="364"/>
    </location>
</feature>
<feature type="transmembrane region" description="Helical" evidence="6">
    <location>
        <begin position="224"/>
        <end position="243"/>
    </location>
</feature>
<keyword evidence="2 6" id="KW-0812">Transmembrane</keyword>
<dbReference type="OrthoDB" id="3026777at2759"/>
<dbReference type="RefSeq" id="XP_019631347.1">
    <property type="nucleotide sequence ID" value="XM_019775788.1"/>
</dbReference>
<dbReference type="Proteomes" id="UP000515135">
    <property type="component" value="Unplaced"/>
</dbReference>
<keyword evidence="4 6" id="KW-0472">Membrane</keyword>
<dbReference type="PANTHER" id="PTHR23507">
    <property type="entry name" value="ZGC:174356"/>
    <property type="match status" value="1"/>
</dbReference>
<feature type="transmembrane region" description="Helical" evidence="6">
    <location>
        <begin position="433"/>
        <end position="457"/>
    </location>
</feature>
<protein>
    <submittedName>
        <fullName evidence="8">Proton-coupled folate transporter-like</fullName>
    </submittedName>
</protein>
<feature type="transmembrane region" description="Helical" evidence="6">
    <location>
        <begin position="153"/>
        <end position="176"/>
    </location>
</feature>
<feature type="transmembrane region" description="Helical" evidence="6">
    <location>
        <begin position="125"/>
        <end position="147"/>
    </location>
</feature>
<evidence type="ECO:0000256" key="1">
    <source>
        <dbReference type="ARBA" id="ARBA00004141"/>
    </source>
</evidence>
<keyword evidence="3 6" id="KW-1133">Transmembrane helix</keyword>
<gene>
    <name evidence="8" type="primary">LOC109475204</name>
</gene>
<name>A0A6P4ZJT1_BRABE</name>
<accession>A0A6P4ZJT1</accession>
<proteinExistence type="inferred from homology"/>
<sequence>MAEEMTATSDKKVRFKDPSSTEAIKPYCPVTVEPIQFFVLTALFMNSSLRQQYIYYRIGNGTVNEQGSSCYGNSSNSSAYQERQNDQAEATQWATAIQLTSGIPALVVTVMIGSLSDKLGRKLNITIPVIGSLINFTVAAFVVQFNLPIAALLPGYFFLGLGGSAAALSGGCYAYIADITLKGRSRYFRQALLAAAAGASGIVAALGGNFWFQQLGFPLGISQPFWFTVGLTGFCLLYTIFAVKETCPRKPGSQLCAVSNITGIFQLFKVKRRTPRWPIGVLGLVFSLIWGMYNTIPTLIVTYLVGPPFCWSPSFVGFFQGAVGAGFFVSAVAIKLFSKYPYVLMMVGYLSSVGCFTIAGLSPYTPNQDVAMFISAAIGCMLSASNTVLRTTMSKMVGPEEQGSLFGLVSFITSLSGVVFVPLWNFVYSRTIFIMPGMIWLIFAAVIVLSAILTGFVKFMAPELEEDNLVEEEKEDYDTTKL</sequence>
<evidence type="ECO:0000256" key="4">
    <source>
        <dbReference type="ARBA" id="ARBA00023136"/>
    </source>
</evidence>
<dbReference type="InterPro" id="IPR011701">
    <property type="entry name" value="MFS"/>
</dbReference>
<evidence type="ECO:0000256" key="6">
    <source>
        <dbReference type="SAM" id="Phobius"/>
    </source>
</evidence>
<feature type="transmembrane region" description="Helical" evidence="6">
    <location>
        <begin position="317"/>
        <end position="337"/>
    </location>
</feature>
<dbReference type="Gene3D" id="1.20.1250.20">
    <property type="entry name" value="MFS general substrate transporter like domains"/>
    <property type="match status" value="1"/>
</dbReference>
<dbReference type="InterPro" id="IPR036259">
    <property type="entry name" value="MFS_trans_sf"/>
</dbReference>
<keyword evidence="7" id="KW-1185">Reference proteome</keyword>
<evidence type="ECO:0000313" key="8">
    <source>
        <dbReference type="RefSeq" id="XP_019631347.1"/>
    </source>
</evidence>
<comment type="subcellular location">
    <subcellularLocation>
        <location evidence="1">Membrane</location>
        <topology evidence="1">Multi-pass membrane protein</topology>
    </subcellularLocation>
</comment>
<organism evidence="7 8">
    <name type="scientific">Branchiostoma belcheri</name>
    <name type="common">Amphioxus</name>
    <dbReference type="NCBI Taxonomy" id="7741"/>
    <lineage>
        <taxon>Eukaryota</taxon>
        <taxon>Metazoa</taxon>
        <taxon>Chordata</taxon>
        <taxon>Cephalochordata</taxon>
        <taxon>Leptocardii</taxon>
        <taxon>Amphioxiformes</taxon>
        <taxon>Branchiostomatidae</taxon>
        <taxon>Branchiostoma</taxon>
    </lineage>
</organism>
<dbReference type="KEGG" id="bbel:109475204"/>
<dbReference type="GeneID" id="109475204"/>